<dbReference type="EMBL" id="JAENGZ010000660">
    <property type="protein sequence ID" value="KAG6955640.1"/>
    <property type="molecule type" value="Genomic_DNA"/>
</dbReference>
<sequence length="207" mass="23401">MVPMRTSDAYEKTSLGRSTDTEILLETRSYVNSCVDTRRRTLRSTYQQKFFTRFSILRLALRDSAMKVVCGSRLYLRLPFTVLEGCVAGPVPSKVSLLHIKPSSMGRTLCSIGRRLSQRALNCISKKIRKTNDAAQAAKRCRSRCSSPCSTASCGVLIGMVNRSPATFQNTEPTNSWFTSHTFCRAGAQYRFMYAQLGRRWSLRMIK</sequence>
<comment type="caution">
    <text evidence="1">The sequence shown here is derived from an EMBL/GenBank/DDBJ whole genome shotgun (WGS) entry which is preliminary data.</text>
</comment>
<proteinExistence type="predicted"/>
<protein>
    <submittedName>
        <fullName evidence="1">Uncharacterized protein</fullName>
    </submittedName>
</protein>
<name>A0A8T1U7V1_9STRA</name>
<organism evidence="1 2">
    <name type="scientific">Phytophthora cactorum</name>
    <dbReference type="NCBI Taxonomy" id="29920"/>
    <lineage>
        <taxon>Eukaryota</taxon>
        <taxon>Sar</taxon>
        <taxon>Stramenopiles</taxon>
        <taxon>Oomycota</taxon>
        <taxon>Peronosporomycetes</taxon>
        <taxon>Peronosporales</taxon>
        <taxon>Peronosporaceae</taxon>
        <taxon>Phytophthora</taxon>
    </lineage>
</organism>
<dbReference type="Proteomes" id="UP000688947">
    <property type="component" value="Unassembled WGS sequence"/>
</dbReference>
<accession>A0A8T1U7V1</accession>
<dbReference type="OrthoDB" id="123561at2759"/>
<dbReference type="AlphaFoldDB" id="A0A8T1U7V1"/>
<gene>
    <name evidence="1" type="ORF">JG687_00011070</name>
</gene>
<evidence type="ECO:0000313" key="2">
    <source>
        <dbReference type="Proteomes" id="UP000688947"/>
    </source>
</evidence>
<evidence type="ECO:0000313" key="1">
    <source>
        <dbReference type="EMBL" id="KAG6955640.1"/>
    </source>
</evidence>
<reference evidence="1" key="1">
    <citation type="submission" date="2021-01" db="EMBL/GenBank/DDBJ databases">
        <title>Phytophthora aleatoria, a newly-described species from Pinus radiata is distinct from Phytophthora cactorum isolates based on comparative genomics.</title>
        <authorList>
            <person name="Mcdougal R."/>
            <person name="Panda P."/>
            <person name="Williams N."/>
            <person name="Studholme D.J."/>
        </authorList>
    </citation>
    <scope>NUCLEOTIDE SEQUENCE</scope>
    <source>
        <strain evidence="1">NZFS 3830</strain>
    </source>
</reference>